<accession>A0ACB9Q345</accession>
<proteinExistence type="predicted"/>
<dbReference type="Proteomes" id="UP000828941">
    <property type="component" value="Chromosome 2"/>
</dbReference>
<reference evidence="1 2" key="1">
    <citation type="journal article" date="2022" name="DNA Res.">
        <title>Chromosomal-level genome assembly of the orchid tree Bauhinia variegata (Leguminosae; Cercidoideae) supports the allotetraploid origin hypothesis of Bauhinia.</title>
        <authorList>
            <person name="Zhong Y."/>
            <person name="Chen Y."/>
            <person name="Zheng D."/>
            <person name="Pang J."/>
            <person name="Liu Y."/>
            <person name="Luo S."/>
            <person name="Meng S."/>
            <person name="Qian L."/>
            <person name="Wei D."/>
            <person name="Dai S."/>
            <person name="Zhou R."/>
        </authorList>
    </citation>
    <scope>NUCLEOTIDE SEQUENCE [LARGE SCALE GENOMIC DNA]</scope>
    <source>
        <strain evidence="1">BV-YZ2020</strain>
    </source>
</reference>
<name>A0ACB9Q345_BAUVA</name>
<evidence type="ECO:0000313" key="2">
    <source>
        <dbReference type="Proteomes" id="UP000828941"/>
    </source>
</evidence>
<sequence length="702" mass="78700">MAYTAVSIPTSPAASAPIDITKEQNGLRRSHSGKDLRKHSTMQRSYSDNHLSCRIQARSAQSKLKTSRSMGIFPFQFSGSILPNSLRYFLFDPETSKGMNMVDEDIGTAEEEHMVESSSDQDEEIKRANWVERLVEIKRHWNNKIPKESMDPDLICNEEKYDECDCDEDQGICEVSYDEEEEEEEEDGQKVTFDRELFSKFLVRVPWSDTKLFSQLAFLGNMAYVIPQIKEKDLRRHYGLQLITSSLEKKAEVAKIKAKLEEDSTRVPVTASVASQDGSEQDLNTKQQRQIQPSVAYDIAASAASYVQSRAKDILSLGSKSQQQSDNEDSDGKGESSTQETEGSSRVYISEVAAYVAASTMTAVVAAGEKEKQEAAKDLQLLQSSPCEWFICDDSSTYTRCFVIQGSDSLASWQANLFFEPTKFEGTDVLVHRGIYEAAKGIYEQFMPEIMEHLKEHGERAKLQFTGHSLGGSLSLLIHLMLVARKVVKPSALRPVVTFGAPFVFCGGRKLLDELGLDESHIHCVMMHRDIVPRAFSCKYPNHVAVVLKRLNGKFRSHPCLNKNKLLYGPLGKIFILQPDEKTSPPHPLLPTGSALYALDNTRCGYSPSVLRAFLNQPHPLDTLSDPTAYGSEGTILRDHDSSNYLKAVNGVLRHHTKTFVRRVRKEPINHLWPLLASPSPHSWSHEQNLGTLMTKEITTGV</sequence>
<comment type="caution">
    <text evidence="1">The sequence shown here is derived from an EMBL/GenBank/DDBJ whole genome shotgun (WGS) entry which is preliminary data.</text>
</comment>
<keyword evidence="2" id="KW-1185">Reference proteome</keyword>
<gene>
    <name evidence="1" type="ORF">L6164_004007</name>
</gene>
<organism evidence="1 2">
    <name type="scientific">Bauhinia variegata</name>
    <name type="common">Purple orchid tree</name>
    <name type="synonym">Phanera variegata</name>
    <dbReference type="NCBI Taxonomy" id="167791"/>
    <lineage>
        <taxon>Eukaryota</taxon>
        <taxon>Viridiplantae</taxon>
        <taxon>Streptophyta</taxon>
        <taxon>Embryophyta</taxon>
        <taxon>Tracheophyta</taxon>
        <taxon>Spermatophyta</taxon>
        <taxon>Magnoliopsida</taxon>
        <taxon>eudicotyledons</taxon>
        <taxon>Gunneridae</taxon>
        <taxon>Pentapetalae</taxon>
        <taxon>rosids</taxon>
        <taxon>fabids</taxon>
        <taxon>Fabales</taxon>
        <taxon>Fabaceae</taxon>
        <taxon>Cercidoideae</taxon>
        <taxon>Cercideae</taxon>
        <taxon>Bauhiniinae</taxon>
        <taxon>Bauhinia</taxon>
    </lineage>
</organism>
<protein>
    <submittedName>
        <fullName evidence="1">Uncharacterized protein</fullName>
    </submittedName>
</protein>
<dbReference type="EMBL" id="CM039427">
    <property type="protein sequence ID" value="KAI4355213.1"/>
    <property type="molecule type" value="Genomic_DNA"/>
</dbReference>
<evidence type="ECO:0000313" key="1">
    <source>
        <dbReference type="EMBL" id="KAI4355213.1"/>
    </source>
</evidence>